<evidence type="ECO:0000313" key="2">
    <source>
        <dbReference type="EMBL" id="KZV39468.1"/>
    </source>
</evidence>
<gene>
    <name evidence="2" type="ORF">F511_40944</name>
</gene>
<organism evidence="2 3">
    <name type="scientific">Dorcoceras hygrometricum</name>
    <dbReference type="NCBI Taxonomy" id="472368"/>
    <lineage>
        <taxon>Eukaryota</taxon>
        <taxon>Viridiplantae</taxon>
        <taxon>Streptophyta</taxon>
        <taxon>Embryophyta</taxon>
        <taxon>Tracheophyta</taxon>
        <taxon>Spermatophyta</taxon>
        <taxon>Magnoliopsida</taxon>
        <taxon>eudicotyledons</taxon>
        <taxon>Gunneridae</taxon>
        <taxon>Pentapetalae</taxon>
        <taxon>asterids</taxon>
        <taxon>lamiids</taxon>
        <taxon>Lamiales</taxon>
        <taxon>Gesneriaceae</taxon>
        <taxon>Didymocarpoideae</taxon>
        <taxon>Trichosporeae</taxon>
        <taxon>Loxocarpinae</taxon>
        <taxon>Dorcoceras</taxon>
    </lineage>
</organism>
<dbReference type="Proteomes" id="UP000250235">
    <property type="component" value="Unassembled WGS sequence"/>
</dbReference>
<evidence type="ECO:0000313" key="3">
    <source>
        <dbReference type="Proteomes" id="UP000250235"/>
    </source>
</evidence>
<feature type="compositionally biased region" description="Basic and acidic residues" evidence="1">
    <location>
        <begin position="49"/>
        <end position="76"/>
    </location>
</feature>
<dbReference type="AlphaFoldDB" id="A0A2Z7C0U2"/>
<proteinExistence type="predicted"/>
<feature type="region of interest" description="Disordered" evidence="1">
    <location>
        <begin position="37"/>
        <end position="111"/>
    </location>
</feature>
<name>A0A2Z7C0U2_9LAMI</name>
<accession>A0A2Z7C0U2</accession>
<dbReference type="EMBL" id="KV000959">
    <property type="protein sequence ID" value="KZV39468.1"/>
    <property type="molecule type" value="Genomic_DNA"/>
</dbReference>
<sequence>MRGRPSWSNIGCYAGFAEIQSAGSIKLVHQLDEIEEQSSSADLVQRTSGDMKEDSCSERSNQLERKPAEKPAKRSDLLSMMKKVARSSSSSGKNRTRADDKRKLEELLKIA</sequence>
<feature type="compositionally biased region" description="Basic and acidic residues" evidence="1">
    <location>
        <begin position="96"/>
        <end position="111"/>
    </location>
</feature>
<keyword evidence="3" id="KW-1185">Reference proteome</keyword>
<evidence type="ECO:0000256" key="1">
    <source>
        <dbReference type="SAM" id="MobiDB-lite"/>
    </source>
</evidence>
<feature type="compositionally biased region" description="Polar residues" evidence="1">
    <location>
        <begin position="37"/>
        <end position="48"/>
    </location>
</feature>
<protein>
    <submittedName>
        <fullName evidence="2">Zinc ion binding protein</fullName>
    </submittedName>
</protein>
<reference evidence="2 3" key="1">
    <citation type="journal article" date="2015" name="Proc. Natl. Acad. Sci. U.S.A.">
        <title>The resurrection genome of Boea hygrometrica: A blueprint for survival of dehydration.</title>
        <authorList>
            <person name="Xiao L."/>
            <person name="Yang G."/>
            <person name="Zhang L."/>
            <person name="Yang X."/>
            <person name="Zhao S."/>
            <person name="Ji Z."/>
            <person name="Zhou Q."/>
            <person name="Hu M."/>
            <person name="Wang Y."/>
            <person name="Chen M."/>
            <person name="Xu Y."/>
            <person name="Jin H."/>
            <person name="Xiao X."/>
            <person name="Hu G."/>
            <person name="Bao F."/>
            <person name="Hu Y."/>
            <person name="Wan P."/>
            <person name="Li L."/>
            <person name="Deng X."/>
            <person name="Kuang T."/>
            <person name="Xiang C."/>
            <person name="Zhu J.K."/>
            <person name="Oliver M.J."/>
            <person name="He Y."/>
        </authorList>
    </citation>
    <scope>NUCLEOTIDE SEQUENCE [LARGE SCALE GENOMIC DNA]</scope>
    <source>
        <strain evidence="3">cv. XS01</strain>
    </source>
</reference>